<evidence type="ECO:0000256" key="1">
    <source>
        <dbReference type="SAM" id="MobiDB-lite"/>
    </source>
</evidence>
<reference evidence="2" key="1">
    <citation type="submission" date="2001-08" db="EMBL/GenBank/DDBJ databases">
        <title>Genomic Sequence For Oryza sativa Clone 10P20, Lemont Strain, Complete Sequence.</title>
        <authorList>
            <person name="Huang E.N."/>
            <person name="de la Bastide M."/>
            <person name="Vil D.M."/>
            <person name="Preston R.R."/>
            <person name="Spiegel L.A."/>
            <person name="See L.H."/>
            <person name="Shah R."/>
            <person name="Matero A."/>
            <person name="O'Shaughnessy A."/>
            <person name="Rodriguez M."/>
            <person name="Shekher M."/>
            <person name="Swaby I."/>
            <person name="Schutz K."/>
            <person name="Habermann K."/>
            <person name="Parnell L.D."/>
            <person name="Nascimento L.U."/>
            <person name="Dedhia N.N."/>
            <person name="McCombie W.R."/>
        </authorList>
    </citation>
    <scope>NUCLEOTIDE SEQUENCE</scope>
</reference>
<proteinExistence type="predicted"/>
<feature type="region of interest" description="Disordered" evidence="1">
    <location>
        <begin position="1"/>
        <end position="29"/>
    </location>
</feature>
<accession>Q7G8Y1</accession>
<evidence type="ECO:0000313" key="2">
    <source>
        <dbReference type="EMBL" id="AAK53829.1"/>
    </source>
</evidence>
<dbReference type="AlphaFoldDB" id="Q7G8Y1"/>
<gene>
    <name evidence="2" type="primary">OSJNBa0010P20.6</name>
</gene>
<name>Q7G8Y1_ORYSA</name>
<sequence>MRMAASGLSPLSQGRMKSQTRCPSPTGGYGTSTLNLAGVAGAVEHQQWEAYTDVYGGGPGGWWQRDAVAASGKEAVETLLDMAKLLTQVAWGGGEHWTEDGNKRRSEDAAWGTQYLVRRAREGCGLKSAPIFVGREGDVGVNMAMTKFALFESEGRSGARGSGKSGMTYSYLGVRPLTVKNSIAGIVFAYAIILYHDDDIRVVSGNLDVVSRLRDIIIWGYILRMRGGPLMVTAQYEYSSVPIYNP</sequence>
<organism evidence="2">
    <name type="scientific">Oryza sativa</name>
    <name type="common">Rice</name>
    <dbReference type="NCBI Taxonomy" id="4530"/>
    <lineage>
        <taxon>Eukaryota</taxon>
        <taxon>Viridiplantae</taxon>
        <taxon>Streptophyta</taxon>
        <taxon>Embryophyta</taxon>
        <taxon>Tracheophyta</taxon>
        <taxon>Spermatophyta</taxon>
        <taxon>Magnoliopsida</taxon>
        <taxon>Liliopsida</taxon>
        <taxon>Poales</taxon>
        <taxon>Poaceae</taxon>
        <taxon>BOP clade</taxon>
        <taxon>Oryzoideae</taxon>
        <taxon>Oryzeae</taxon>
        <taxon>Oryzinae</taxon>
        <taxon>Oryza</taxon>
    </lineage>
</organism>
<feature type="compositionally biased region" description="Polar residues" evidence="1">
    <location>
        <begin position="9"/>
        <end position="23"/>
    </location>
</feature>
<dbReference type="EMBL" id="AC011806">
    <property type="protein sequence ID" value="AAK53829.1"/>
    <property type="molecule type" value="Genomic_DNA"/>
</dbReference>
<protein>
    <submittedName>
        <fullName evidence="2">Uncharacterized protein OSJNBa0010P20.6</fullName>
    </submittedName>
</protein>